<feature type="compositionally biased region" description="Low complexity" evidence="1">
    <location>
        <begin position="56"/>
        <end position="68"/>
    </location>
</feature>
<evidence type="ECO:0000313" key="4">
    <source>
        <dbReference type="Proteomes" id="UP000199415"/>
    </source>
</evidence>
<dbReference type="Proteomes" id="UP000199415">
    <property type="component" value="Unassembled WGS sequence"/>
</dbReference>
<feature type="transmembrane region" description="Helical" evidence="2">
    <location>
        <begin position="6"/>
        <end position="27"/>
    </location>
</feature>
<evidence type="ECO:0000256" key="1">
    <source>
        <dbReference type="SAM" id="MobiDB-lite"/>
    </source>
</evidence>
<gene>
    <name evidence="3" type="ORF">SAMN05216241_103181</name>
</gene>
<dbReference type="AlphaFoldDB" id="A0A1G7Q332"/>
<sequence length="68" mass="6604">MLIRLAANAAVHAAAGVAVAGLAAVAVEGWRRAYATDRDGRADPLDVPPPAPTPPSAAGDGSAGESDA</sequence>
<keyword evidence="2" id="KW-0812">Transmembrane</keyword>
<keyword evidence="2" id="KW-1133">Transmembrane helix</keyword>
<evidence type="ECO:0000313" key="3">
    <source>
        <dbReference type="EMBL" id="SDF92339.1"/>
    </source>
</evidence>
<keyword evidence="4" id="KW-1185">Reference proteome</keyword>
<dbReference type="STRING" id="1082479.SAMN05216241_103181"/>
<organism evidence="3 4">
    <name type="scientific">Limimonas halophila</name>
    <dbReference type="NCBI Taxonomy" id="1082479"/>
    <lineage>
        <taxon>Bacteria</taxon>
        <taxon>Pseudomonadati</taxon>
        <taxon>Pseudomonadota</taxon>
        <taxon>Alphaproteobacteria</taxon>
        <taxon>Rhodospirillales</taxon>
        <taxon>Rhodovibrionaceae</taxon>
        <taxon>Limimonas</taxon>
    </lineage>
</organism>
<reference evidence="3 4" key="1">
    <citation type="submission" date="2016-10" db="EMBL/GenBank/DDBJ databases">
        <authorList>
            <person name="de Groot N.N."/>
        </authorList>
    </citation>
    <scope>NUCLEOTIDE SEQUENCE [LARGE SCALE GENOMIC DNA]</scope>
    <source>
        <strain evidence="3 4">DSM 25584</strain>
    </source>
</reference>
<protein>
    <submittedName>
        <fullName evidence="3">Uncharacterized protein</fullName>
    </submittedName>
</protein>
<dbReference type="EMBL" id="FNCE01000003">
    <property type="protein sequence ID" value="SDF92339.1"/>
    <property type="molecule type" value="Genomic_DNA"/>
</dbReference>
<feature type="compositionally biased region" description="Pro residues" evidence="1">
    <location>
        <begin position="46"/>
        <end position="55"/>
    </location>
</feature>
<dbReference type="RefSeq" id="WP_176758552.1">
    <property type="nucleotide sequence ID" value="NZ_FNCE01000003.1"/>
</dbReference>
<name>A0A1G7Q332_9PROT</name>
<evidence type="ECO:0000256" key="2">
    <source>
        <dbReference type="SAM" id="Phobius"/>
    </source>
</evidence>
<accession>A0A1G7Q332</accession>
<feature type="region of interest" description="Disordered" evidence="1">
    <location>
        <begin position="37"/>
        <end position="68"/>
    </location>
</feature>
<proteinExistence type="predicted"/>
<keyword evidence="2" id="KW-0472">Membrane</keyword>